<organism evidence="3">
    <name type="scientific">Harpegnathos saltator</name>
    <name type="common">Jerdon's jumping ant</name>
    <dbReference type="NCBI Taxonomy" id="610380"/>
    <lineage>
        <taxon>Eukaryota</taxon>
        <taxon>Metazoa</taxon>
        <taxon>Ecdysozoa</taxon>
        <taxon>Arthropoda</taxon>
        <taxon>Hexapoda</taxon>
        <taxon>Insecta</taxon>
        <taxon>Pterygota</taxon>
        <taxon>Neoptera</taxon>
        <taxon>Endopterygota</taxon>
        <taxon>Hymenoptera</taxon>
        <taxon>Apocrita</taxon>
        <taxon>Aculeata</taxon>
        <taxon>Formicoidea</taxon>
        <taxon>Formicidae</taxon>
        <taxon>Ponerinae</taxon>
        <taxon>Ponerini</taxon>
        <taxon>Harpegnathos</taxon>
    </lineage>
</organism>
<dbReference type="EMBL" id="GL449799">
    <property type="protein sequence ID" value="EFN81961.1"/>
    <property type="molecule type" value="Genomic_DNA"/>
</dbReference>
<dbReference type="OrthoDB" id="7552270at2759"/>
<proteinExistence type="predicted"/>
<reference evidence="2 3" key="1">
    <citation type="journal article" date="2010" name="Science">
        <title>Genomic comparison of the ants Camponotus floridanus and Harpegnathos saltator.</title>
        <authorList>
            <person name="Bonasio R."/>
            <person name="Zhang G."/>
            <person name="Ye C."/>
            <person name="Mutti N.S."/>
            <person name="Fang X."/>
            <person name="Qin N."/>
            <person name="Donahue G."/>
            <person name="Yang P."/>
            <person name="Li Q."/>
            <person name="Li C."/>
            <person name="Zhang P."/>
            <person name="Huang Z."/>
            <person name="Berger S.L."/>
            <person name="Reinberg D."/>
            <person name="Wang J."/>
            <person name="Liebig J."/>
        </authorList>
    </citation>
    <scope>NUCLEOTIDE SEQUENCE [LARGE SCALE GENOMIC DNA]</scope>
    <source>
        <strain evidence="2 3">R22 G/1</strain>
    </source>
</reference>
<dbReference type="Pfam" id="PF10545">
    <property type="entry name" value="MADF_DNA_bdg"/>
    <property type="match status" value="1"/>
</dbReference>
<keyword evidence="3" id="KW-1185">Reference proteome</keyword>
<protein>
    <recommendedName>
        <fullName evidence="1">MADF domain-containing protein</fullName>
    </recommendedName>
</protein>
<dbReference type="STRING" id="610380.E2BQT6"/>
<evidence type="ECO:0000313" key="2">
    <source>
        <dbReference type="EMBL" id="EFN81961.1"/>
    </source>
</evidence>
<dbReference type="PANTHER" id="PTHR21505:SF8">
    <property type="entry name" value="DPT-YFP REPRESSOR BY OVEREXPRESSION, ISOFORM D-RELATED"/>
    <property type="match status" value="1"/>
</dbReference>
<name>E2BQT6_HARSA</name>
<dbReference type="Proteomes" id="UP000008237">
    <property type="component" value="Unassembled WGS sequence"/>
</dbReference>
<dbReference type="OMA" id="KEDAWKE"/>
<evidence type="ECO:0000313" key="3">
    <source>
        <dbReference type="Proteomes" id="UP000008237"/>
    </source>
</evidence>
<sequence>MEWDQEICMQLINEYRNREVLWNPRDSAYYNKVKKEDAWKELSEKIGKNSEEVKKKIESLKGSYRREKARVKTSIGTGKGRREIYKSKWFAYETLQFLEDKDEPRKTLSVSTLIERNRKLG</sequence>
<gene>
    <name evidence="2" type="ORF">EAI_11668</name>
</gene>
<dbReference type="InterPro" id="IPR006578">
    <property type="entry name" value="MADF-dom"/>
</dbReference>
<dbReference type="InParanoid" id="E2BQT6"/>
<evidence type="ECO:0000259" key="1">
    <source>
        <dbReference type="PROSITE" id="PS51029"/>
    </source>
</evidence>
<feature type="domain" description="MADF" evidence="1">
    <location>
        <begin position="10"/>
        <end position="103"/>
    </location>
</feature>
<dbReference type="PROSITE" id="PS51029">
    <property type="entry name" value="MADF"/>
    <property type="match status" value="1"/>
</dbReference>
<dbReference type="SMART" id="SM00595">
    <property type="entry name" value="MADF"/>
    <property type="match status" value="1"/>
</dbReference>
<dbReference type="PANTHER" id="PTHR21505">
    <property type="entry name" value="MADF DOMAIN-CONTAINING PROTEIN-RELATED"/>
    <property type="match status" value="1"/>
</dbReference>
<accession>E2BQT6</accession>
<dbReference type="AlphaFoldDB" id="E2BQT6"/>